<organism evidence="2">
    <name type="scientific">Burkholderia contaminans</name>
    <dbReference type="NCBI Taxonomy" id="488447"/>
    <lineage>
        <taxon>Bacteria</taxon>
        <taxon>Pseudomonadati</taxon>
        <taxon>Pseudomonadota</taxon>
        <taxon>Betaproteobacteria</taxon>
        <taxon>Burkholderiales</taxon>
        <taxon>Burkholderiaceae</taxon>
        <taxon>Burkholderia</taxon>
        <taxon>Burkholderia cepacia complex</taxon>
    </lineage>
</organism>
<geneLocation type="plasmid" evidence="5 7">
    <name>unnamed1</name>
</geneLocation>
<dbReference type="Proteomes" id="UP000664048">
    <property type="component" value="Unassembled WGS sequence"/>
</dbReference>
<evidence type="ECO:0000313" key="7">
    <source>
        <dbReference type="Proteomes" id="UP001220209"/>
    </source>
</evidence>
<feature type="transmembrane region" description="Helical" evidence="1">
    <location>
        <begin position="9"/>
        <end position="27"/>
    </location>
</feature>
<protein>
    <submittedName>
        <fullName evidence="2">Uncharacterized protein</fullName>
    </submittedName>
</protein>
<evidence type="ECO:0000313" key="4">
    <source>
        <dbReference type="EMBL" id="MBO1835078.1"/>
    </source>
</evidence>
<keyword evidence="2" id="KW-0614">Plasmid</keyword>
<evidence type="ECO:0000256" key="1">
    <source>
        <dbReference type="SAM" id="Phobius"/>
    </source>
</evidence>
<geneLocation type="plasmid" evidence="2">
    <name>pBC453</name>
</geneLocation>
<keyword evidence="6" id="KW-1185">Reference proteome</keyword>
<keyword evidence="1" id="KW-1133">Transmembrane helix</keyword>
<sequence>MFDNNRKTVIIASIVVAISIFALNLLFNRGNLLLAGGSALLSVPFFLLGTRLLRSYRGSLAERASRPASDAENVVWDVYMNKVHVGTISDDRLAALQDTVADNWRNMATQAVNLFGVPLRMFDLFVSTIPAVTFWLILGWAMIAPDSLVETFSSVRSSSLQQLQHGVSVAIWMLINICLVAFLLRMGFGGQTYGARNVYLEALGDLLRQELKVAATGSMTISRESNGEVSQFQPDMAGWYRARERARRSARAARA</sequence>
<reference evidence="3" key="3">
    <citation type="submission" date="2021-01" db="EMBL/GenBank/DDBJ databases">
        <title>Outbreak of Burkholderia contaminns endophthalmitis traced to a clinical ventilation system.</title>
        <authorList>
            <person name="Lipuma J."/>
            <person name="Spilker T."/>
            <person name="Kratholm J."/>
        </authorList>
    </citation>
    <scope>NUCLEOTIDE SEQUENCE</scope>
    <source>
        <strain evidence="3">HI4954</strain>
    </source>
</reference>
<dbReference type="RefSeq" id="WP_046543829.1">
    <property type="nucleotide sequence ID" value="NZ_AP018360.1"/>
</dbReference>
<feature type="transmembrane region" description="Helical" evidence="1">
    <location>
        <begin position="33"/>
        <end position="53"/>
    </location>
</feature>
<dbReference type="Proteomes" id="UP001220209">
    <property type="component" value="Plasmid unnamed1"/>
</dbReference>
<dbReference type="AlphaFoldDB" id="A0A286P6S6"/>
<reference evidence="5 7" key="5">
    <citation type="submission" date="2021-12" db="EMBL/GenBank/DDBJ databases">
        <title>Genomic and phenotypic characterization of three Burkholderia contaminans isolates recovered from different sources.</title>
        <authorList>
            <person name="Lopez De Volder A."/>
            <person name="Fan Y."/>
            <person name="Nunvar J."/>
            <person name="Herrera T."/>
            <person name="Timp W."/>
            <person name="Degrossi J."/>
        </authorList>
    </citation>
    <scope>NUCLEOTIDE SEQUENCE [LARGE SCALE GENOMIC DNA]</scope>
    <source>
        <strain evidence="5 7">LMG 23361</strain>
        <plasmid evidence="5 7">unnamed1</plasmid>
    </source>
</reference>
<keyword evidence="1" id="KW-0812">Transmembrane</keyword>
<reference evidence="4 6" key="4">
    <citation type="submission" date="2021-03" db="EMBL/GenBank/DDBJ databases">
        <title>Clinical course, treatment and visual outcome of an outbreak of Burkholderia contaminans endophthalmitis following cataract surgery.</title>
        <authorList>
            <person name="Lind C."/>
            <person name="Olsen K."/>
            <person name="Angelsen N.K."/>
            <person name="Krefting E.A."/>
            <person name="Fossen K."/>
            <person name="Gravningen K."/>
            <person name="Depoorter E."/>
            <person name="Vandamme P."/>
            <person name="Bertelsen G."/>
        </authorList>
    </citation>
    <scope>NUCLEOTIDE SEQUENCE [LARGE SCALE GENOMIC DNA]</scope>
    <source>
        <strain evidence="4 6">51242556</strain>
    </source>
</reference>
<evidence type="ECO:0000313" key="3">
    <source>
        <dbReference type="EMBL" id="MBK1932067.1"/>
    </source>
</evidence>
<dbReference type="EMBL" id="JAENIB010000007">
    <property type="protein sequence ID" value="MBK1932067.1"/>
    <property type="molecule type" value="Genomic_DNA"/>
</dbReference>
<keyword evidence="1" id="KW-0472">Membrane</keyword>
<dbReference type="EMBL" id="AP018360">
    <property type="protein sequence ID" value="BBA45540.1"/>
    <property type="molecule type" value="Genomic_DNA"/>
</dbReference>
<evidence type="ECO:0000313" key="5">
    <source>
        <dbReference type="EMBL" id="WFN23368.1"/>
    </source>
</evidence>
<feature type="transmembrane region" description="Helical" evidence="1">
    <location>
        <begin position="163"/>
        <end position="184"/>
    </location>
</feature>
<evidence type="ECO:0000313" key="6">
    <source>
        <dbReference type="Proteomes" id="UP000664048"/>
    </source>
</evidence>
<gene>
    <name evidence="2" type="ORF">BCCH1_80510</name>
    <name evidence="4" type="ORF">J4M89_37425</name>
    <name evidence="3" type="ORF">JIN94_19450</name>
    <name evidence="5" type="ORF">LXE91_40260</name>
</gene>
<dbReference type="EMBL" id="JAGEMX010000025">
    <property type="protein sequence ID" value="MBO1835078.1"/>
    <property type="molecule type" value="Genomic_DNA"/>
</dbReference>
<dbReference type="EMBL" id="CP090643">
    <property type="protein sequence ID" value="WFN23368.1"/>
    <property type="molecule type" value="Genomic_DNA"/>
</dbReference>
<dbReference type="OrthoDB" id="9134824at2"/>
<feature type="transmembrane region" description="Helical" evidence="1">
    <location>
        <begin position="124"/>
        <end position="143"/>
    </location>
</feature>
<reference evidence="2" key="2">
    <citation type="journal article" date="2017" name="Genome Announc.">
        <title>High-Quality Draft Genome Sequence of Burkholderia contaminans CH-1, a Gram-Negative Bacterium That Metabolizes 2-Azahypoxanthine, a Plant Growth-Regulating Compound.</title>
        <authorList>
            <person name="Choi J.-H."/>
            <person name="Sugiura H."/>
            <person name="Moriuchi R."/>
            <person name="Kawagishi H."/>
            <person name="Dohra H."/>
        </authorList>
    </citation>
    <scope>NUCLEOTIDE SEQUENCE</scope>
    <source>
        <strain evidence="2">CH-1</strain>
        <plasmid evidence="2">pBC453</plasmid>
    </source>
</reference>
<proteinExistence type="predicted"/>
<dbReference type="Proteomes" id="UP000611459">
    <property type="component" value="Unassembled WGS sequence"/>
</dbReference>
<name>A0A286P6S6_9BURK</name>
<dbReference type="GeneID" id="71059928"/>
<evidence type="ECO:0000313" key="2">
    <source>
        <dbReference type="EMBL" id="BBA45540.1"/>
    </source>
</evidence>
<reference evidence="2" key="1">
    <citation type="journal article" date="2016" name="Biosci. Biotechnol. Biochem.">
        <title>Bioconversion of AHX to AOH by resting cells of Burkholderia contaminans CH-1.</title>
        <authorList>
            <person name="Choi J.H."/>
            <person name="Kikuchi A."/>
            <person name="Pumkaeo P."/>
            <person name="Hirai H."/>
            <person name="Tokuyama S."/>
            <person name="Kawagishi H."/>
        </authorList>
    </citation>
    <scope>NUCLEOTIDE SEQUENCE</scope>
    <source>
        <strain evidence="2">CH-1</strain>
        <plasmid evidence="2">pBC453</plasmid>
    </source>
</reference>
<accession>A0A286P6S6</accession>